<dbReference type="Gene3D" id="1.25.40.10">
    <property type="entry name" value="Tetratricopeptide repeat domain"/>
    <property type="match status" value="1"/>
</dbReference>
<comment type="caution">
    <text evidence="1">The sequence shown here is derived from an EMBL/GenBank/DDBJ whole genome shotgun (WGS) entry which is preliminary data.</text>
</comment>
<accession>A0A4R4PBG0</accession>
<dbReference type="Proteomes" id="UP000295431">
    <property type="component" value="Unassembled WGS sequence"/>
</dbReference>
<evidence type="ECO:0000313" key="2">
    <source>
        <dbReference type="Proteomes" id="UP000295431"/>
    </source>
</evidence>
<reference evidence="1 2" key="1">
    <citation type="submission" date="2019-03" db="EMBL/GenBank/DDBJ databases">
        <title>Draft genome sequences of novel Actinobacteria.</title>
        <authorList>
            <person name="Sahin N."/>
            <person name="Ay H."/>
            <person name="Saygin H."/>
        </authorList>
    </citation>
    <scope>NUCLEOTIDE SEQUENCE [LARGE SCALE GENOMIC DNA]</scope>
    <source>
        <strain evidence="1 2">DSM 45347</strain>
    </source>
</reference>
<dbReference type="RefSeq" id="WP_131936642.1">
    <property type="nucleotide sequence ID" value="NZ_BAAAMX010000034.1"/>
</dbReference>
<dbReference type="SUPFAM" id="SSF81901">
    <property type="entry name" value="HCP-like"/>
    <property type="match status" value="1"/>
</dbReference>
<protein>
    <submittedName>
        <fullName evidence="1">Sel1 repeat family protein</fullName>
    </submittedName>
</protein>
<sequence>MLGGMEDEQVVKRIPCEQTRMVKALIRRSGLNQGTISEESERVSEEYREICSDLPKILSRPTISRMVTGSNLVKMRRCNLVLLHLTVRCAESSMQGAGAASRQAMEEAEAFASAVLAAGVESGARLPSSYDPNDPRHDRTVDLFGGYGISLLEAGVARGEASSLRKLAVLQWLSGNTDDARYWSRRAGEAVAEQPSALDNASAAQEAFAAGRWYLFHQNRAVAETYLELAASTGHADAAFLLGEVLEALERIEEARRWFSIAETNGHSEAGERLAAIDGAA</sequence>
<organism evidence="1 2">
    <name type="scientific">Actinomadura bangladeshensis</name>
    <dbReference type="NCBI Taxonomy" id="453573"/>
    <lineage>
        <taxon>Bacteria</taxon>
        <taxon>Bacillati</taxon>
        <taxon>Actinomycetota</taxon>
        <taxon>Actinomycetes</taxon>
        <taxon>Streptosporangiales</taxon>
        <taxon>Thermomonosporaceae</taxon>
        <taxon>Actinomadura</taxon>
    </lineage>
</organism>
<gene>
    <name evidence="1" type="ORF">E1284_02685</name>
</gene>
<evidence type="ECO:0000313" key="1">
    <source>
        <dbReference type="EMBL" id="TDC19735.1"/>
    </source>
</evidence>
<name>A0A4R4PBG0_9ACTN</name>
<keyword evidence="2" id="KW-1185">Reference proteome</keyword>
<dbReference type="OrthoDB" id="3519615at2"/>
<dbReference type="AlphaFoldDB" id="A0A4R4PBG0"/>
<dbReference type="EMBL" id="SMJW01000006">
    <property type="protein sequence ID" value="TDC19735.1"/>
    <property type="molecule type" value="Genomic_DNA"/>
</dbReference>
<proteinExistence type="predicted"/>
<dbReference type="InterPro" id="IPR011990">
    <property type="entry name" value="TPR-like_helical_dom_sf"/>
</dbReference>